<accession>A0A5B7JUC0</accession>
<name>A0A5B7JUC0_PORTR</name>
<dbReference type="Proteomes" id="UP000324222">
    <property type="component" value="Unassembled WGS sequence"/>
</dbReference>
<dbReference type="AlphaFoldDB" id="A0A5B7JUC0"/>
<comment type="caution">
    <text evidence="1">The sequence shown here is derived from an EMBL/GenBank/DDBJ whole genome shotgun (WGS) entry which is preliminary data.</text>
</comment>
<dbReference type="EMBL" id="VSRR010112753">
    <property type="protein sequence ID" value="MPC98135.1"/>
    <property type="molecule type" value="Genomic_DNA"/>
</dbReference>
<reference evidence="1 2" key="1">
    <citation type="submission" date="2019-05" db="EMBL/GenBank/DDBJ databases">
        <title>Another draft genome of Portunus trituberculatus and its Hox gene families provides insights of decapod evolution.</title>
        <authorList>
            <person name="Jeong J.-H."/>
            <person name="Song I."/>
            <person name="Kim S."/>
            <person name="Choi T."/>
            <person name="Kim D."/>
            <person name="Ryu S."/>
            <person name="Kim W."/>
        </authorList>
    </citation>
    <scope>NUCLEOTIDE SEQUENCE [LARGE SCALE GENOMIC DNA]</scope>
    <source>
        <tissue evidence="1">Muscle</tissue>
    </source>
</reference>
<evidence type="ECO:0000313" key="1">
    <source>
        <dbReference type="EMBL" id="MPC98135.1"/>
    </source>
</evidence>
<evidence type="ECO:0000313" key="2">
    <source>
        <dbReference type="Proteomes" id="UP000324222"/>
    </source>
</evidence>
<organism evidence="1 2">
    <name type="scientific">Portunus trituberculatus</name>
    <name type="common">Swimming crab</name>
    <name type="synonym">Neptunus trituberculatus</name>
    <dbReference type="NCBI Taxonomy" id="210409"/>
    <lineage>
        <taxon>Eukaryota</taxon>
        <taxon>Metazoa</taxon>
        <taxon>Ecdysozoa</taxon>
        <taxon>Arthropoda</taxon>
        <taxon>Crustacea</taxon>
        <taxon>Multicrustacea</taxon>
        <taxon>Malacostraca</taxon>
        <taxon>Eumalacostraca</taxon>
        <taxon>Eucarida</taxon>
        <taxon>Decapoda</taxon>
        <taxon>Pleocyemata</taxon>
        <taxon>Brachyura</taxon>
        <taxon>Eubrachyura</taxon>
        <taxon>Portunoidea</taxon>
        <taxon>Portunidae</taxon>
        <taxon>Portuninae</taxon>
        <taxon>Portunus</taxon>
    </lineage>
</organism>
<protein>
    <submittedName>
        <fullName evidence="1">Uncharacterized protein</fullName>
    </submittedName>
</protein>
<keyword evidence="2" id="KW-1185">Reference proteome</keyword>
<gene>
    <name evidence="1" type="ORF">E2C01_093488</name>
</gene>
<sequence length="95" mass="10331">MGPAACVWPRWRKLNLSVMYVRRAPGLQMRNRRLGASTRHPEYFRVLQGALRYRHRFATAAATSPGPAIKGDTPQPTLVTPVGGLSGCGCRGVGV</sequence>
<proteinExistence type="predicted"/>